<dbReference type="PANTHER" id="PTHR10000:SF8">
    <property type="entry name" value="HAD SUPERFAMILY HYDROLASE-LIKE, TYPE 3"/>
    <property type="match status" value="1"/>
</dbReference>
<feature type="transmembrane region" description="Helical" evidence="5">
    <location>
        <begin position="112"/>
        <end position="130"/>
    </location>
</feature>
<evidence type="ECO:0000313" key="8">
    <source>
        <dbReference type="Proteomes" id="UP000003340"/>
    </source>
</evidence>
<name>C0E9K7_9FIRM</name>
<accession>C0E9K7</accession>
<reference evidence="7 8" key="2">
    <citation type="submission" date="2009-02" db="EMBL/GenBank/DDBJ databases">
        <title>Draft genome sequence of Clostridium methylpentosum (DSM 5476).</title>
        <authorList>
            <person name="Sudarsanam P."/>
            <person name="Ley R."/>
            <person name="Guruge J."/>
            <person name="Turnbaugh P.J."/>
            <person name="Mahowald M."/>
            <person name="Liep D."/>
            <person name="Gordon J."/>
        </authorList>
    </citation>
    <scope>NUCLEOTIDE SEQUENCE [LARGE SCALE GENOMIC DNA]</scope>
    <source>
        <strain evidence="7 8">DSM 5476</strain>
    </source>
</reference>
<proteinExistence type="predicted"/>
<evidence type="ECO:0000256" key="3">
    <source>
        <dbReference type="ARBA" id="ARBA00022989"/>
    </source>
</evidence>
<evidence type="ECO:0000256" key="2">
    <source>
        <dbReference type="ARBA" id="ARBA00022692"/>
    </source>
</evidence>
<evidence type="ECO:0000259" key="6">
    <source>
        <dbReference type="Pfam" id="PF13515"/>
    </source>
</evidence>
<dbReference type="InterPro" id="IPR023214">
    <property type="entry name" value="HAD_sf"/>
</dbReference>
<keyword evidence="3 5" id="KW-1133">Transmembrane helix</keyword>
<feature type="transmembrane region" description="Helical" evidence="5">
    <location>
        <begin position="88"/>
        <end position="106"/>
    </location>
</feature>
<reference evidence="7 8" key="1">
    <citation type="submission" date="2009-01" db="EMBL/GenBank/DDBJ databases">
        <authorList>
            <person name="Fulton L."/>
            <person name="Clifton S."/>
            <person name="Fulton B."/>
            <person name="Xu J."/>
            <person name="Minx P."/>
            <person name="Pepin K.H."/>
            <person name="Johnson M."/>
            <person name="Bhonagiri V."/>
            <person name="Nash W.E."/>
            <person name="Mardis E.R."/>
            <person name="Wilson R.K."/>
        </authorList>
    </citation>
    <scope>NUCLEOTIDE SEQUENCE [LARGE SCALE GENOMIC DNA]</scope>
    <source>
        <strain evidence="7 8">DSM 5476</strain>
    </source>
</reference>
<comment type="subcellular location">
    <subcellularLocation>
        <location evidence="1">Membrane</location>
        <topology evidence="1">Multi-pass membrane protein</topology>
    </subcellularLocation>
</comment>
<dbReference type="NCBIfam" id="TIGR01484">
    <property type="entry name" value="HAD-SF-IIB"/>
    <property type="match status" value="1"/>
</dbReference>
<dbReference type="Gene3D" id="3.30.1240.10">
    <property type="match status" value="1"/>
</dbReference>
<dbReference type="STRING" id="537013.CLOSTMETH_00506"/>
<dbReference type="Pfam" id="PF13515">
    <property type="entry name" value="FUSC_2"/>
    <property type="match status" value="1"/>
</dbReference>
<dbReference type="PANTHER" id="PTHR10000">
    <property type="entry name" value="PHOSPHOSERINE PHOSPHATASE"/>
    <property type="match status" value="1"/>
</dbReference>
<organism evidence="7 8">
    <name type="scientific">[Clostridium] methylpentosum DSM 5476</name>
    <dbReference type="NCBI Taxonomy" id="537013"/>
    <lineage>
        <taxon>Bacteria</taxon>
        <taxon>Bacillati</taxon>
        <taxon>Bacillota</taxon>
        <taxon>Clostridia</taxon>
        <taxon>Eubacteriales</taxon>
        <taxon>Oscillospiraceae</taxon>
        <taxon>Oscillospiraceae incertae sedis</taxon>
    </lineage>
</organism>
<dbReference type="InterPro" id="IPR049453">
    <property type="entry name" value="Memb_transporter_dom"/>
</dbReference>
<dbReference type="GO" id="GO:0016791">
    <property type="term" value="F:phosphatase activity"/>
    <property type="evidence" value="ECO:0007669"/>
    <property type="project" value="TreeGrafter"/>
</dbReference>
<keyword evidence="8" id="KW-1185">Reference proteome</keyword>
<dbReference type="EMBL" id="ACEC01000021">
    <property type="protein sequence ID" value="EEG31772.1"/>
    <property type="molecule type" value="Genomic_DNA"/>
</dbReference>
<keyword evidence="2 5" id="KW-0812">Transmembrane</keyword>
<evidence type="ECO:0000256" key="1">
    <source>
        <dbReference type="ARBA" id="ARBA00004141"/>
    </source>
</evidence>
<dbReference type="eggNOG" id="COG0561">
    <property type="taxonomic scope" value="Bacteria"/>
</dbReference>
<dbReference type="InterPro" id="IPR036412">
    <property type="entry name" value="HAD-like_sf"/>
</dbReference>
<dbReference type="Gene3D" id="3.40.50.1000">
    <property type="entry name" value="HAD superfamily/HAD-like"/>
    <property type="match status" value="1"/>
</dbReference>
<dbReference type="GO" id="GO:0016020">
    <property type="term" value="C:membrane"/>
    <property type="evidence" value="ECO:0007669"/>
    <property type="project" value="UniProtKB-SubCell"/>
</dbReference>
<keyword evidence="7" id="KW-0378">Hydrolase</keyword>
<dbReference type="GO" id="GO:0000287">
    <property type="term" value="F:magnesium ion binding"/>
    <property type="evidence" value="ECO:0007669"/>
    <property type="project" value="TreeGrafter"/>
</dbReference>
<feature type="transmembrane region" description="Helical" evidence="5">
    <location>
        <begin position="57"/>
        <end position="76"/>
    </location>
</feature>
<dbReference type="AlphaFoldDB" id="C0E9K7"/>
<evidence type="ECO:0000256" key="5">
    <source>
        <dbReference type="SAM" id="Phobius"/>
    </source>
</evidence>
<dbReference type="eggNOG" id="COG4129">
    <property type="taxonomic scope" value="Bacteria"/>
</dbReference>
<feature type="domain" description="Integral membrane bound transporter" evidence="6">
    <location>
        <begin position="23"/>
        <end position="153"/>
    </location>
</feature>
<evidence type="ECO:0000313" key="7">
    <source>
        <dbReference type="EMBL" id="EEG31772.1"/>
    </source>
</evidence>
<dbReference type="TCDB" id="2.A.85.4.3">
    <property type="family name" value="the aromatic acid exporter (arae) family"/>
</dbReference>
<comment type="caution">
    <text evidence="7">The sequence shown here is derived from an EMBL/GenBank/DDBJ whole genome shotgun (WGS) entry which is preliminary data.</text>
</comment>
<dbReference type="GO" id="GO:0005829">
    <property type="term" value="C:cytosol"/>
    <property type="evidence" value="ECO:0007669"/>
    <property type="project" value="TreeGrafter"/>
</dbReference>
<dbReference type="InterPro" id="IPR006379">
    <property type="entry name" value="HAD-SF_hydro_IIB"/>
</dbReference>
<protein>
    <submittedName>
        <fullName evidence="7">HAD hydrolase, family IIB</fullName>
    </submittedName>
</protein>
<dbReference type="Pfam" id="PF08282">
    <property type="entry name" value="Hydrolase_3"/>
    <property type="match status" value="1"/>
</dbReference>
<evidence type="ECO:0000256" key="4">
    <source>
        <dbReference type="ARBA" id="ARBA00023136"/>
    </source>
</evidence>
<dbReference type="HOGENOM" id="CLU_637351_0_0_9"/>
<dbReference type="Proteomes" id="UP000003340">
    <property type="component" value="Unassembled WGS sequence"/>
</dbReference>
<dbReference type="SUPFAM" id="SSF56784">
    <property type="entry name" value="HAD-like"/>
    <property type="match status" value="1"/>
</dbReference>
<sequence length="450" mass="49850">MRKIRFPRIGMRILKSSLAVFLCFVVYLFRGEGIPFYSAIAAVLCMQPYVKNSVKVALNRIVGTLIGGGFGMLVLLFERHFIPTEPAILQYLLVSAAIIPLIYITVVFKKNSASYITCVVFLSVTVSHGLDVSPYLFAINRVFDTLIGILIALGINAFHLPRHKNNDILFVTGLGGTLTGASGKLSNYTEVKLNRLLEQGAQIVIATAQSSATVAPLLADVNLRLPIITMNGATLYDPQQKTYLNCKPMSTQVAREILNVFAQKNLNCFVHTIVNDVLHVYYSDLLNAAEEGYYHRTKLLPLRNYICSALPDERDVVYLMAIDRLEVIQQLYGALCALSCANQIHPSYYPDDAFEGYYILEISSAEASKAEAVRDLKQHLLIDRVVSFGDDATDLGLAQLADLSFAVQGAIGPLQKKADFLIGGPESDTVVRTMEKLYHSRNPFDRLNKK</sequence>
<keyword evidence="4 5" id="KW-0472">Membrane</keyword>
<feature type="transmembrane region" description="Helical" evidence="5">
    <location>
        <begin position="142"/>
        <end position="160"/>
    </location>
</feature>
<gene>
    <name evidence="7" type="ORF">CLOSTMETH_00506</name>
</gene>